<dbReference type="AlphaFoldDB" id="A0AAQ3MJS5"/>
<dbReference type="Proteomes" id="UP001374535">
    <property type="component" value="Chromosome 10"/>
</dbReference>
<keyword evidence="2" id="KW-1185">Reference proteome</keyword>
<proteinExistence type="predicted"/>
<sequence length="102" mass="11465">MYSAMILSVNGVISKLSRPSSLLMVLLSDLTASTLNLAELVFLFCFINKELHVFDVMGLAWREDLVTLICHCVEGAKICAMFCSSSQYRVEKWGKVRTWKVG</sequence>
<organism evidence="1 2">
    <name type="scientific">Vigna mungo</name>
    <name type="common">Black gram</name>
    <name type="synonym">Phaseolus mungo</name>
    <dbReference type="NCBI Taxonomy" id="3915"/>
    <lineage>
        <taxon>Eukaryota</taxon>
        <taxon>Viridiplantae</taxon>
        <taxon>Streptophyta</taxon>
        <taxon>Embryophyta</taxon>
        <taxon>Tracheophyta</taxon>
        <taxon>Spermatophyta</taxon>
        <taxon>Magnoliopsida</taxon>
        <taxon>eudicotyledons</taxon>
        <taxon>Gunneridae</taxon>
        <taxon>Pentapetalae</taxon>
        <taxon>rosids</taxon>
        <taxon>fabids</taxon>
        <taxon>Fabales</taxon>
        <taxon>Fabaceae</taxon>
        <taxon>Papilionoideae</taxon>
        <taxon>50 kb inversion clade</taxon>
        <taxon>NPAAA clade</taxon>
        <taxon>indigoferoid/millettioid clade</taxon>
        <taxon>Phaseoleae</taxon>
        <taxon>Vigna</taxon>
    </lineage>
</organism>
<protein>
    <submittedName>
        <fullName evidence="1">Uncharacterized protein</fullName>
    </submittedName>
</protein>
<dbReference type="EMBL" id="CP144691">
    <property type="protein sequence ID" value="WVY92392.1"/>
    <property type="molecule type" value="Genomic_DNA"/>
</dbReference>
<name>A0AAQ3MJS5_VIGMU</name>
<evidence type="ECO:0000313" key="1">
    <source>
        <dbReference type="EMBL" id="WVY92392.1"/>
    </source>
</evidence>
<gene>
    <name evidence="1" type="ORF">V8G54_031480</name>
</gene>
<reference evidence="1 2" key="1">
    <citation type="journal article" date="2023" name="Life. Sci Alliance">
        <title>Evolutionary insights into 3D genome organization and epigenetic landscape of Vigna mungo.</title>
        <authorList>
            <person name="Junaid A."/>
            <person name="Singh B."/>
            <person name="Bhatia S."/>
        </authorList>
    </citation>
    <scope>NUCLEOTIDE SEQUENCE [LARGE SCALE GENOMIC DNA]</scope>
    <source>
        <strain evidence="1">Urdbean</strain>
    </source>
</reference>
<accession>A0AAQ3MJS5</accession>
<evidence type="ECO:0000313" key="2">
    <source>
        <dbReference type="Proteomes" id="UP001374535"/>
    </source>
</evidence>